<feature type="domain" description="Aldehyde dehydrogenase" evidence="10">
    <location>
        <begin position="20"/>
        <end position="474"/>
    </location>
</feature>
<dbReference type="PROSITE" id="PS00687">
    <property type="entry name" value="ALDEHYDE_DEHYDR_GLU"/>
    <property type="match status" value="1"/>
</dbReference>
<evidence type="ECO:0000313" key="11">
    <source>
        <dbReference type="EMBL" id="MBP0484208.1"/>
    </source>
</evidence>
<dbReference type="InterPro" id="IPR029510">
    <property type="entry name" value="Ald_DH_CS_GLU"/>
</dbReference>
<evidence type="ECO:0000313" key="12">
    <source>
        <dbReference type="Proteomes" id="UP000675940"/>
    </source>
</evidence>
<organism evidence="11 12">
    <name type="scientific">Sagittula salina</name>
    <dbReference type="NCBI Taxonomy" id="2820268"/>
    <lineage>
        <taxon>Bacteria</taxon>
        <taxon>Pseudomonadati</taxon>
        <taxon>Pseudomonadota</taxon>
        <taxon>Alphaproteobacteria</taxon>
        <taxon>Rhodobacterales</taxon>
        <taxon>Roseobacteraceae</taxon>
        <taxon>Sagittula</taxon>
    </lineage>
</organism>
<dbReference type="Proteomes" id="UP000675940">
    <property type="component" value="Unassembled WGS sequence"/>
</dbReference>
<dbReference type="EMBL" id="JAGISH010000010">
    <property type="protein sequence ID" value="MBP0484208.1"/>
    <property type="molecule type" value="Genomic_DNA"/>
</dbReference>
<dbReference type="RefSeq" id="WP_209362330.1">
    <property type="nucleotide sequence ID" value="NZ_JAGISH010000010.1"/>
</dbReference>
<dbReference type="Gene3D" id="3.40.605.10">
    <property type="entry name" value="Aldehyde Dehydrogenase, Chain A, domain 1"/>
    <property type="match status" value="1"/>
</dbReference>
<proteinExistence type="inferred from homology"/>
<dbReference type="InterPro" id="IPR011264">
    <property type="entry name" value="BADH"/>
</dbReference>
<dbReference type="Pfam" id="PF00171">
    <property type="entry name" value="Aldedh"/>
    <property type="match status" value="1"/>
</dbReference>
<dbReference type="EC" id="1.2.1.8" evidence="7"/>
<dbReference type="PROSITE" id="PS00070">
    <property type="entry name" value="ALDEHYDE_DEHYDR_CYS"/>
    <property type="match status" value="1"/>
</dbReference>
<evidence type="ECO:0000256" key="8">
    <source>
        <dbReference type="PROSITE-ProRule" id="PRU10007"/>
    </source>
</evidence>
<evidence type="ECO:0000256" key="2">
    <source>
        <dbReference type="ARBA" id="ARBA00022723"/>
    </source>
</evidence>
<dbReference type="InterPro" id="IPR016161">
    <property type="entry name" value="Ald_DH/histidinol_DH"/>
</dbReference>
<gene>
    <name evidence="11" type="primary">betB</name>
    <name evidence="11" type="ORF">J5474_17155</name>
</gene>
<evidence type="ECO:0000256" key="1">
    <source>
        <dbReference type="ARBA" id="ARBA00009986"/>
    </source>
</evidence>
<evidence type="ECO:0000256" key="7">
    <source>
        <dbReference type="NCBIfam" id="TIGR01804"/>
    </source>
</evidence>
<keyword evidence="6" id="KW-0558">Oxidation</keyword>
<keyword evidence="2" id="KW-0479">Metal-binding</keyword>
<keyword evidence="3" id="KW-0630">Potassium</keyword>
<name>A0A940MT65_9RHOB</name>
<dbReference type="InterPro" id="IPR016162">
    <property type="entry name" value="Ald_DH_N"/>
</dbReference>
<keyword evidence="4 9" id="KW-0560">Oxidoreductase</keyword>
<dbReference type="NCBIfam" id="NF009725">
    <property type="entry name" value="PRK13252.1"/>
    <property type="match status" value="1"/>
</dbReference>
<dbReference type="SUPFAM" id="SSF53720">
    <property type="entry name" value="ALDH-like"/>
    <property type="match status" value="1"/>
</dbReference>
<dbReference type="GO" id="GO:0046872">
    <property type="term" value="F:metal ion binding"/>
    <property type="evidence" value="ECO:0007669"/>
    <property type="project" value="UniProtKB-KW"/>
</dbReference>
<evidence type="ECO:0000256" key="4">
    <source>
        <dbReference type="ARBA" id="ARBA00023002"/>
    </source>
</evidence>
<evidence type="ECO:0000259" key="10">
    <source>
        <dbReference type="Pfam" id="PF00171"/>
    </source>
</evidence>
<dbReference type="FunFam" id="3.40.605.10:FF:000007">
    <property type="entry name" value="NAD/NADP-dependent betaine aldehyde dehydrogenase"/>
    <property type="match status" value="1"/>
</dbReference>
<sequence>MPYDTQPVASHYVDGAYLEDSAGEVIEVIYPATGATIARVHAATPDVIEKAVQSGLRAQSAWAAMKGVERGRVLLRAAAILRERNHGLSVLETWDTGKPLSETICADATSAADALEYFGGLAGTLTGEHVQLGADWGYTVREPLGLCVGIGAWNYPTQISCWKAAPALACGNAMIFKPSEVTPLCALKVAEIMVEAGAPPGLFNVVQGAGAVGAALVGDPRVAKVSLTGSVATGRRVYAAAAEGVKNVTMELGGKSPLIVFDDADIENAVGGAILGNFYSTGQVCSNGTRVFVQKAIKQRFLDRLAARLQGAVIGDPMDEATTLGPMVSQRQRDIVLGYIEKGIAEGARLVCGGNALAGDGFYIAPTVFADVSDDMTIAREEIFGPVLSVLDFDTEEEVIARANATEMGLSGGVFTRDLARAHRVVGQMQAGTCFINSYNDAPVELPFGGAKMSGVGRENSKAAIEHYSQLKSVYVRMGDVEAPF</sequence>
<reference evidence="11" key="1">
    <citation type="submission" date="2021-03" db="EMBL/GenBank/DDBJ databases">
        <title>Sagittula salina sp. nov. strain M10.9X isolated from the marine waste.</title>
        <authorList>
            <person name="Satari L."/>
            <person name="Molina-Menor E."/>
            <person name="Vidal-Verdu A."/>
            <person name="Pascual J."/>
            <person name="Pereto J."/>
            <person name="Porcar M."/>
        </authorList>
    </citation>
    <scope>NUCLEOTIDE SEQUENCE</scope>
    <source>
        <strain evidence="11">M10.9X</strain>
    </source>
</reference>
<dbReference type="GO" id="GO:0008802">
    <property type="term" value="F:betaine-aldehyde dehydrogenase (NAD+) activity"/>
    <property type="evidence" value="ECO:0007669"/>
    <property type="project" value="UniProtKB-UniRule"/>
</dbReference>
<feature type="active site" evidence="8">
    <location>
        <position position="251"/>
    </location>
</feature>
<dbReference type="NCBIfam" id="TIGR01804">
    <property type="entry name" value="BADH"/>
    <property type="match status" value="1"/>
</dbReference>
<dbReference type="InterPro" id="IPR016163">
    <property type="entry name" value="Ald_DH_C"/>
</dbReference>
<evidence type="ECO:0000256" key="5">
    <source>
        <dbReference type="ARBA" id="ARBA00023027"/>
    </source>
</evidence>
<dbReference type="GO" id="GO:0019285">
    <property type="term" value="P:glycine betaine biosynthetic process from choline"/>
    <property type="evidence" value="ECO:0007669"/>
    <property type="project" value="InterPro"/>
</dbReference>
<protein>
    <recommendedName>
        <fullName evidence="7">Betaine-aldehyde dehydrogenase</fullName>
        <ecNumber evidence="7">1.2.1.8</ecNumber>
    </recommendedName>
</protein>
<keyword evidence="5" id="KW-0520">NAD</keyword>
<evidence type="ECO:0000256" key="3">
    <source>
        <dbReference type="ARBA" id="ARBA00022958"/>
    </source>
</evidence>
<dbReference type="Gene3D" id="3.40.309.10">
    <property type="entry name" value="Aldehyde Dehydrogenase, Chain A, domain 2"/>
    <property type="match status" value="1"/>
</dbReference>
<comment type="similarity">
    <text evidence="1 9">Belongs to the aldehyde dehydrogenase family.</text>
</comment>
<evidence type="ECO:0000256" key="9">
    <source>
        <dbReference type="RuleBase" id="RU003345"/>
    </source>
</evidence>
<evidence type="ECO:0000256" key="6">
    <source>
        <dbReference type="ARBA" id="ARBA00023097"/>
    </source>
</evidence>
<dbReference type="InterPro" id="IPR016160">
    <property type="entry name" value="Ald_DH_CS_CYS"/>
</dbReference>
<dbReference type="FunFam" id="3.40.309.10:FF:000012">
    <property type="entry name" value="Betaine aldehyde dehydrogenase"/>
    <property type="match status" value="1"/>
</dbReference>
<dbReference type="PANTHER" id="PTHR11699">
    <property type="entry name" value="ALDEHYDE DEHYDROGENASE-RELATED"/>
    <property type="match status" value="1"/>
</dbReference>
<dbReference type="AlphaFoldDB" id="A0A940MT65"/>
<comment type="caution">
    <text evidence="11">The sequence shown here is derived from an EMBL/GenBank/DDBJ whole genome shotgun (WGS) entry which is preliminary data.</text>
</comment>
<dbReference type="InterPro" id="IPR015590">
    <property type="entry name" value="Aldehyde_DH_dom"/>
</dbReference>
<accession>A0A940MT65</accession>
<keyword evidence="12" id="KW-1185">Reference proteome</keyword>